<keyword evidence="3" id="KW-1185">Reference proteome</keyword>
<dbReference type="EMBL" id="LQOS01000020">
    <property type="protein sequence ID" value="ORV42975.1"/>
    <property type="molecule type" value="Genomic_DNA"/>
</dbReference>
<comment type="caution">
    <text evidence="2">The sequence shown here is derived from an EMBL/GenBank/DDBJ whole genome shotgun (WGS) entry which is preliminary data.</text>
</comment>
<feature type="region of interest" description="Disordered" evidence="1">
    <location>
        <begin position="1"/>
        <end position="24"/>
    </location>
</feature>
<proteinExistence type="predicted"/>
<reference evidence="2 3" key="1">
    <citation type="submission" date="2016-01" db="EMBL/GenBank/DDBJ databases">
        <title>The new phylogeny of the genus Mycobacterium.</title>
        <authorList>
            <person name="Tarcisio F."/>
            <person name="Conor M."/>
            <person name="Antonella G."/>
            <person name="Elisabetta G."/>
            <person name="Giulia F.S."/>
            <person name="Sara T."/>
            <person name="Anna F."/>
            <person name="Clotilde B."/>
            <person name="Roberto B."/>
            <person name="Veronica D.S."/>
            <person name="Fabio R."/>
            <person name="Monica P."/>
            <person name="Olivier J."/>
            <person name="Enrico T."/>
            <person name="Nicola S."/>
        </authorList>
    </citation>
    <scope>NUCLEOTIDE SEQUENCE [LARGE SCALE GENOMIC DNA]</scope>
    <source>
        <strain evidence="2 3">DSM 44339</strain>
    </source>
</reference>
<sequence>MLFTTVVRGPQKKRGPAQREATVRCAERGRHLRRSIGGIAGPLPTIEESELRWIPGIGEPPGRCARMRVISDDSPPSSGTP</sequence>
<dbReference type="Proteomes" id="UP000193564">
    <property type="component" value="Unassembled WGS sequence"/>
</dbReference>
<protein>
    <submittedName>
        <fullName evidence="2">Uncharacterized protein</fullName>
    </submittedName>
</protein>
<gene>
    <name evidence="2" type="ORF">AWC01_07270</name>
</gene>
<dbReference type="AlphaFoldDB" id="A0A1X1TEJ4"/>
<name>A0A1X1TEJ4_9MYCO</name>
<accession>A0A1X1TEJ4</accession>
<evidence type="ECO:0000313" key="3">
    <source>
        <dbReference type="Proteomes" id="UP000193564"/>
    </source>
</evidence>
<evidence type="ECO:0000313" key="2">
    <source>
        <dbReference type="EMBL" id="ORV42975.1"/>
    </source>
</evidence>
<organism evidence="2 3">
    <name type="scientific">Mycolicibacterium doricum</name>
    <dbReference type="NCBI Taxonomy" id="126673"/>
    <lineage>
        <taxon>Bacteria</taxon>
        <taxon>Bacillati</taxon>
        <taxon>Actinomycetota</taxon>
        <taxon>Actinomycetes</taxon>
        <taxon>Mycobacteriales</taxon>
        <taxon>Mycobacteriaceae</taxon>
        <taxon>Mycolicibacterium</taxon>
    </lineage>
</organism>
<dbReference type="STRING" id="126673.AWC01_07270"/>
<evidence type="ECO:0000256" key="1">
    <source>
        <dbReference type="SAM" id="MobiDB-lite"/>
    </source>
</evidence>